<reference evidence="11 12" key="1">
    <citation type="journal article" date="2017" name="Gigascience">
        <title>Genome sequence of the small brown planthopper, Laodelphax striatellus.</title>
        <authorList>
            <person name="Zhu J."/>
            <person name="Jiang F."/>
            <person name="Wang X."/>
            <person name="Yang P."/>
            <person name="Bao Y."/>
            <person name="Zhao W."/>
            <person name="Wang W."/>
            <person name="Lu H."/>
            <person name="Wang Q."/>
            <person name="Cui N."/>
            <person name="Li J."/>
            <person name="Chen X."/>
            <person name="Luo L."/>
            <person name="Yu J."/>
            <person name="Kang L."/>
            <person name="Cui F."/>
        </authorList>
    </citation>
    <scope>NUCLEOTIDE SEQUENCE [LARGE SCALE GENOMIC DNA]</scope>
    <source>
        <strain evidence="11">Lst14</strain>
    </source>
</reference>
<dbReference type="EC" id="3.5.2.17" evidence="5"/>
<dbReference type="InterPro" id="IPR023416">
    <property type="entry name" value="Transthyretin/HIU_hydrolase_d"/>
</dbReference>
<dbReference type="SUPFAM" id="SSF49472">
    <property type="entry name" value="Transthyretin (synonym: prealbumin)"/>
    <property type="match status" value="1"/>
</dbReference>
<dbReference type="InterPro" id="IPR000895">
    <property type="entry name" value="Transthyretin/HIU_hydrolase"/>
</dbReference>
<evidence type="ECO:0000256" key="9">
    <source>
        <dbReference type="SAM" id="MobiDB-lite"/>
    </source>
</evidence>
<organism evidence="11 12">
    <name type="scientific">Laodelphax striatellus</name>
    <name type="common">Small brown planthopper</name>
    <name type="synonym">Delphax striatella</name>
    <dbReference type="NCBI Taxonomy" id="195883"/>
    <lineage>
        <taxon>Eukaryota</taxon>
        <taxon>Metazoa</taxon>
        <taxon>Ecdysozoa</taxon>
        <taxon>Arthropoda</taxon>
        <taxon>Hexapoda</taxon>
        <taxon>Insecta</taxon>
        <taxon>Pterygota</taxon>
        <taxon>Neoptera</taxon>
        <taxon>Paraneoptera</taxon>
        <taxon>Hemiptera</taxon>
        <taxon>Auchenorrhyncha</taxon>
        <taxon>Fulgoroidea</taxon>
        <taxon>Delphacidae</taxon>
        <taxon>Criomorphinae</taxon>
        <taxon>Laodelphax</taxon>
    </lineage>
</organism>
<evidence type="ECO:0000256" key="7">
    <source>
        <dbReference type="ARBA" id="ARBA00022801"/>
    </source>
</evidence>
<accession>A0A482XPL2</accession>
<name>A0A482XPL2_LAOST</name>
<feature type="binding site" evidence="8">
    <location>
        <position position="254"/>
    </location>
    <ligand>
        <name>substrate</name>
    </ligand>
</feature>
<dbReference type="Gene3D" id="2.60.40.180">
    <property type="entry name" value="Transthyretin/hydroxyisourate hydrolase domain"/>
    <property type="match status" value="1"/>
</dbReference>
<dbReference type="InterPro" id="IPR014306">
    <property type="entry name" value="Hydroxyisourate_hydrolase"/>
</dbReference>
<comment type="similarity">
    <text evidence="3">Belongs to the transthyretin family. 5-hydroxyisourate hydrolase subfamily.</text>
</comment>
<comment type="caution">
    <text evidence="11">The sequence shown here is derived from an EMBL/GenBank/DDBJ whole genome shotgun (WGS) entry which is preliminary data.</text>
</comment>
<dbReference type="Pfam" id="PF00576">
    <property type="entry name" value="Transthyretin"/>
    <property type="match status" value="1"/>
</dbReference>
<evidence type="ECO:0000256" key="2">
    <source>
        <dbReference type="ARBA" id="ARBA00002704"/>
    </source>
</evidence>
<dbReference type="STRING" id="195883.A0A482XPL2"/>
<dbReference type="Proteomes" id="UP000291343">
    <property type="component" value="Unassembled WGS sequence"/>
</dbReference>
<evidence type="ECO:0000256" key="8">
    <source>
        <dbReference type="PIRSR" id="PIRSR600895-51"/>
    </source>
</evidence>
<dbReference type="NCBIfam" id="TIGR02962">
    <property type="entry name" value="hdxy_isourate"/>
    <property type="match status" value="1"/>
</dbReference>
<feature type="domain" description="Transthyretin/hydroxyisourate hydrolase" evidence="10">
    <location>
        <begin position="208"/>
        <end position="320"/>
    </location>
</feature>
<protein>
    <recommendedName>
        <fullName evidence="5">hydroxyisourate hydrolase</fullName>
        <ecNumber evidence="5">3.5.2.17</ecNumber>
    </recommendedName>
</protein>
<feature type="binding site" evidence="8">
    <location>
        <position position="216"/>
    </location>
    <ligand>
        <name>substrate</name>
    </ligand>
</feature>
<keyword evidence="12" id="KW-1185">Reference proteome</keyword>
<feature type="binding site" evidence="8">
    <location>
        <position position="318"/>
    </location>
    <ligand>
        <name>substrate</name>
    </ligand>
</feature>
<comment type="catalytic activity">
    <reaction evidence="1">
        <text>5-hydroxyisourate + H2O = 5-hydroxy-2-oxo-4-ureido-2,5-dihydro-1H-imidazole-5-carboxylate + H(+)</text>
        <dbReference type="Rhea" id="RHEA:23736"/>
        <dbReference type="ChEBI" id="CHEBI:15377"/>
        <dbReference type="ChEBI" id="CHEBI:15378"/>
        <dbReference type="ChEBI" id="CHEBI:18072"/>
        <dbReference type="ChEBI" id="CHEBI:58639"/>
        <dbReference type="EC" id="3.5.2.17"/>
    </reaction>
</comment>
<dbReference type="InterPro" id="IPR036817">
    <property type="entry name" value="Transthyretin/HIU_hydrolase_sf"/>
</dbReference>
<keyword evidence="6" id="KW-0659">Purine metabolism</keyword>
<feature type="region of interest" description="Disordered" evidence="9">
    <location>
        <begin position="1"/>
        <end position="21"/>
    </location>
</feature>
<comment type="function">
    <text evidence="2">Catalyzes the hydrolysis of 5-hydroxyisourate (HIU) to 2-oxo-4-hydroxy-4-carboxy-5-ureidoimidazoline (OHCU).</text>
</comment>
<dbReference type="PRINTS" id="PR00189">
    <property type="entry name" value="TRNSTHYRETIN"/>
</dbReference>
<dbReference type="OrthoDB" id="10265230at2759"/>
<keyword evidence="7" id="KW-0378">Hydrolase</keyword>
<dbReference type="EMBL" id="QKKF02002849">
    <property type="protein sequence ID" value="RZF48085.1"/>
    <property type="molecule type" value="Genomic_DNA"/>
</dbReference>
<evidence type="ECO:0000256" key="6">
    <source>
        <dbReference type="ARBA" id="ARBA00022631"/>
    </source>
</evidence>
<dbReference type="GO" id="GO:0033971">
    <property type="term" value="F:hydroxyisourate hydrolase activity"/>
    <property type="evidence" value="ECO:0007669"/>
    <property type="project" value="UniProtKB-EC"/>
</dbReference>
<dbReference type="PANTHER" id="PTHR10395">
    <property type="entry name" value="URICASE AND TRANSTHYRETIN-RELATED"/>
    <property type="match status" value="1"/>
</dbReference>
<evidence type="ECO:0000256" key="4">
    <source>
        <dbReference type="ARBA" id="ARBA00011881"/>
    </source>
</evidence>
<sequence length="321" mass="36320">MDKSKNESDMDDDDVFGIFPDTPKISTPVHRSYKQQYRKAWEKESDFKGWLTSVADQPNKAYCKACKRILHAHRLTLVKHTISIKHMKAAVAFYESTKEKVNQSCEKIELQVDTSISEEEGSVLLVDEAFPIKKPEDGSTLNNDASRVSGQQLPNDSVLSGIQPYLIPNSCDNENRLNEELVDDPVASERNISSIPSEPARSLVLARPDKPPISTHVLDTTRGLPVSGIQVSLYQLINGRWTHLNDSCTNPDGRCADLIDRESVKPGRYKMHFETHQYFELRGLDCLFPFVEVVFDVRSPAEYLHIPVLMTPYSYSVYRGS</sequence>
<dbReference type="SMART" id="SM00095">
    <property type="entry name" value="TR_THY"/>
    <property type="match status" value="1"/>
</dbReference>
<dbReference type="SMR" id="A0A482XPL2"/>
<dbReference type="AlphaFoldDB" id="A0A482XPL2"/>
<dbReference type="GO" id="GO:0006144">
    <property type="term" value="P:purine nucleobase metabolic process"/>
    <property type="evidence" value="ECO:0007669"/>
    <property type="project" value="UniProtKB-KW"/>
</dbReference>
<evidence type="ECO:0000256" key="5">
    <source>
        <dbReference type="ARBA" id="ARBA00012609"/>
    </source>
</evidence>
<evidence type="ECO:0000259" key="10">
    <source>
        <dbReference type="SMART" id="SM00095"/>
    </source>
</evidence>
<gene>
    <name evidence="11" type="ORF">LSTR_LSTR002151</name>
</gene>
<dbReference type="PANTHER" id="PTHR10395:SF7">
    <property type="entry name" value="5-HYDROXYISOURATE HYDROLASE"/>
    <property type="match status" value="1"/>
</dbReference>
<dbReference type="CDD" id="cd05822">
    <property type="entry name" value="TLP_HIUase"/>
    <property type="match status" value="1"/>
</dbReference>
<evidence type="ECO:0000313" key="11">
    <source>
        <dbReference type="EMBL" id="RZF48085.1"/>
    </source>
</evidence>
<evidence type="ECO:0000256" key="3">
    <source>
        <dbReference type="ARBA" id="ARBA00009850"/>
    </source>
</evidence>
<evidence type="ECO:0000256" key="1">
    <source>
        <dbReference type="ARBA" id="ARBA00001043"/>
    </source>
</evidence>
<evidence type="ECO:0000313" key="12">
    <source>
        <dbReference type="Proteomes" id="UP000291343"/>
    </source>
</evidence>
<dbReference type="InParanoid" id="A0A482XPL2"/>
<comment type="subunit">
    <text evidence="4">Homotetramer.</text>
</comment>
<proteinExistence type="inferred from homology"/>